<evidence type="ECO:0000313" key="5">
    <source>
        <dbReference type="Proteomes" id="UP000315003"/>
    </source>
</evidence>
<feature type="domain" description="Haem-binding" evidence="3">
    <location>
        <begin position="14"/>
        <end position="120"/>
    </location>
</feature>
<dbReference type="RefSeq" id="WP_145272840.1">
    <property type="nucleotide sequence ID" value="NZ_CP036272.1"/>
</dbReference>
<evidence type="ECO:0000256" key="2">
    <source>
        <dbReference type="SAM" id="SignalP"/>
    </source>
</evidence>
<dbReference type="InterPro" id="IPR013039">
    <property type="entry name" value="DUF1588"/>
</dbReference>
<name>A0A517SW12_9BACT</name>
<dbReference type="SMART" id="SM01235">
    <property type="entry name" value="Haem_bd"/>
    <property type="match status" value="1"/>
</dbReference>
<dbReference type="PANTHER" id="PTHR35889:SF3">
    <property type="entry name" value="F-BOX DOMAIN-CONTAINING PROTEIN"/>
    <property type="match status" value="1"/>
</dbReference>
<feature type="chain" id="PRO_5021696996" evidence="2">
    <location>
        <begin position="28"/>
        <end position="817"/>
    </location>
</feature>
<evidence type="ECO:0000259" key="3">
    <source>
        <dbReference type="SMART" id="SM01235"/>
    </source>
</evidence>
<organism evidence="4 5">
    <name type="scientific">Stieleria bergensis</name>
    <dbReference type="NCBI Taxonomy" id="2528025"/>
    <lineage>
        <taxon>Bacteria</taxon>
        <taxon>Pseudomonadati</taxon>
        <taxon>Planctomycetota</taxon>
        <taxon>Planctomycetia</taxon>
        <taxon>Pirellulales</taxon>
        <taxon>Pirellulaceae</taxon>
        <taxon>Stieleria</taxon>
    </lineage>
</organism>
<dbReference type="InterPro" id="IPR025992">
    <property type="entry name" value="Haem-bd"/>
</dbReference>
<dbReference type="InterPro" id="IPR013036">
    <property type="entry name" value="DUF1587"/>
</dbReference>
<proteinExistence type="predicted"/>
<evidence type="ECO:0000256" key="1">
    <source>
        <dbReference type="SAM" id="MobiDB-lite"/>
    </source>
</evidence>
<dbReference type="InterPro" id="IPR036909">
    <property type="entry name" value="Cyt_c-like_dom_sf"/>
</dbReference>
<dbReference type="InterPro" id="IPR011478">
    <property type="entry name" value="DUF1585"/>
</dbReference>
<dbReference type="InterPro" id="IPR011429">
    <property type="entry name" value="Cyt_c_Planctomycete-type"/>
</dbReference>
<gene>
    <name evidence="4" type="ORF">SV7mr_28360</name>
</gene>
<dbReference type="Pfam" id="PF07624">
    <property type="entry name" value="PSD2"/>
    <property type="match status" value="1"/>
</dbReference>
<dbReference type="GO" id="GO:0020037">
    <property type="term" value="F:heme binding"/>
    <property type="evidence" value="ECO:0007669"/>
    <property type="project" value="InterPro"/>
</dbReference>
<dbReference type="OrthoDB" id="175242at2"/>
<dbReference type="Pfam" id="PF07637">
    <property type="entry name" value="PSD5"/>
    <property type="match status" value="1"/>
</dbReference>
<keyword evidence="5" id="KW-1185">Reference proteome</keyword>
<dbReference type="SUPFAM" id="SSF46626">
    <property type="entry name" value="Cytochrome c"/>
    <property type="match status" value="1"/>
</dbReference>
<feature type="region of interest" description="Disordered" evidence="1">
    <location>
        <begin position="383"/>
        <end position="403"/>
    </location>
</feature>
<accession>A0A517SW12</accession>
<dbReference type="InterPro" id="IPR013042">
    <property type="entry name" value="DUF1592"/>
</dbReference>
<dbReference type="GO" id="GO:0009055">
    <property type="term" value="F:electron transfer activity"/>
    <property type="evidence" value="ECO:0007669"/>
    <property type="project" value="InterPro"/>
</dbReference>
<feature type="signal peptide" evidence="2">
    <location>
        <begin position="1"/>
        <end position="27"/>
    </location>
</feature>
<feature type="region of interest" description="Disordered" evidence="1">
    <location>
        <begin position="201"/>
        <end position="225"/>
    </location>
</feature>
<evidence type="ECO:0000313" key="4">
    <source>
        <dbReference type="EMBL" id="QDT60316.1"/>
    </source>
</evidence>
<dbReference type="Pfam" id="PF07626">
    <property type="entry name" value="PSD3"/>
    <property type="match status" value="1"/>
</dbReference>
<dbReference type="PANTHER" id="PTHR35889">
    <property type="entry name" value="CYCLOINULO-OLIGOSACCHARIDE FRUCTANOTRANSFERASE-RELATED"/>
    <property type="match status" value="1"/>
</dbReference>
<reference evidence="4 5" key="1">
    <citation type="submission" date="2019-02" db="EMBL/GenBank/DDBJ databases">
        <title>Deep-cultivation of Planctomycetes and their phenomic and genomic characterization uncovers novel biology.</title>
        <authorList>
            <person name="Wiegand S."/>
            <person name="Jogler M."/>
            <person name="Boedeker C."/>
            <person name="Pinto D."/>
            <person name="Vollmers J."/>
            <person name="Rivas-Marin E."/>
            <person name="Kohn T."/>
            <person name="Peeters S.H."/>
            <person name="Heuer A."/>
            <person name="Rast P."/>
            <person name="Oberbeckmann S."/>
            <person name="Bunk B."/>
            <person name="Jeske O."/>
            <person name="Meyerdierks A."/>
            <person name="Storesund J.E."/>
            <person name="Kallscheuer N."/>
            <person name="Luecker S."/>
            <person name="Lage O.M."/>
            <person name="Pohl T."/>
            <person name="Merkel B.J."/>
            <person name="Hornburger P."/>
            <person name="Mueller R.-W."/>
            <person name="Bruemmer F."/>
            <person name="Labrenz M."/>
            <person name="Spormann A.M."/>
            <person name="Op den Camp H."/>
            <person name="Overmann J."/>
            <person name="Amann R."/>
            <person name="Jetten M.S.M."/>
            <person name="Mascher T."/>
            <person name="Medema M.H."/>
            <person name="Devos D.P."/>
            <person name="Kaster A.-K."/>
            <person name="Ovreas L."/>
            <person name="Rohde M."/>
            <person name="Galperin M.Y."/>
            <person name="Jogler C."/>
        </authorList>
    </citation>
    <scope>NUCLEOTIDE SEQUENCE [LARGE SCALE GENOMIC DNA]</scope>
    <source>
        <strain evidence="4 5">SV_7m_r</strain>
    </source>
</reference>
<dbReference type="InterPro" id="IPR013043">
    <property type="entry name" value="DUF1595"/>
</dbReference>
<dbReference type="EMBL" id="CP036272">
    <property type="protein sequence ID" value="QDT60316.1"/>
    <property type="molecule type" value="Genomic_DNA"/>
</dbReference>
<protein>
    <submittedName>
        <fullName evidence="4">Planctomycete cytochrome C</fullName>
    </submittedName>
</protein>
<dbReference type="Proteomes" id="UP000315003">
    <property type="component" value="Chromosome"/>
</dbReference>
<dbReference type="Pfam" id="PF07627">
    <property type="entry name" value="PSCyt3"/>
    <property type="match status" value="1"/>
</dbReference>
<dbReference type="AlphaFoldDB" id="A0A517SW12"/>
<dbReference type="Pfam" id="PF07635">
    <property type="entry name" value="PSCyt1"/>
    <property type="match status" value="1"/>
</dbReference>
<dbReference type="Pfam" id="PF07631">
    <property type="entry name" value="PSD4"/>
    <property type="match status" value="1"/>
</dbReference>
<keyword evidence="2" id="KW-0732">Signal</keyword>
<sequence precursor="true">MLPIPSFRLSPAVLLLTCAILANPSFAIESVLSESDAMADLKAVQAILVSKCIDCHGADEQNADVRLDQLSTDLVSDPKGAETWHDALGAIQRGEMPPDDAAPLTTAERQVLAGWISNQLNRLTAARKATGGRVVLRRMNRQEYQNTMVDLLGVELNYTENLPPDSVSEEGFMNNGSALRMSALQLEYYLQAARRGLKSAITEGPAPEPFSHSASESVSDKKKDHWTTRLGRNGRFVARVPEFPDTGAFEIRVKAHAEIPPEAPLPIMQVQFGFRSDVRAPAKIVAVTEVANEESKEFVFRARLEEYPIQSRTQSKYPGMLIWIDNVYQDGKRAPKPVQIKEQVEGKKKPVTRLHYPEDPEFPKIVIEEVSFKAPVFASWPPKHSQDILPRQPDSPSDQRQAASEAIDRFLPRVFRRPIQDQERDLFLNYYDTVRQSEESFVAAMREVFAMALIAPDFLYLAEPSSQQHTITDDQLACRLSYFLWSTMPDPQLFELAKTGQLHRPEVLSEQVQRMLADDRASRFLDSFSKQWLDLAGVDRVAINPEYYPGFDNALKPLLQRETQAFFAEIVRQDLPATQLLVADFTMMNQALAKHYGIDDGPRGTSFQRVSWGPLSSRGGLLGQGAILMANSTGEDSHPIKRAVWIRDRLLDDPPAPPPPDVPDLDQDLPELASLPLKDQLKLHLENDACADCHQALDPWGVALDSFGATGLLREKIIRLNPKDRKKRLQHDVDDAVTLPDGTDVKGIAELRQYLVDQQSKAFARALSKRMLSYALGRSLEFSDEETVEQLTQQFIAADYQISELVRLIVCSDPFQR</sequence>